<keyword evidence="4" id="KW-1185">Reference proteome</keyword>
<dbReference type="EMBL" id="JARJCM010000052">
    <property type="protein sequence ID" value="KAJ7035220.1"/>
    <property type="molecule type" value="Genomic_DNA"/>
</dbReference>
<evidence type="ECO:0000256" key="1">
    <source>
        <dbReference type="SAM" id="MobiDB-lite"/>
    </source>
</evidence>
<name>A0AAD6SWP4_9AGAR</name>
<feature type="region of interest" description="Disordered" evidence="1">
    <location>
        <begin position="298"/>
        <end position="328"/>
    </location>
</feature>
<protein>
    <recommendedName>
        <fullName evidence="5">F-box domain-containing protein</fullName>
    </recommendedName>
</protein>
<reference evidence="3" key="1">
    <citation type="submission" date="2023-03" db="EMBL/GenBank/DDBJ databases">
        <title>Massive genome expansion in bonnet fungi (Mycena s.s.) driven by repeated elements and novel gene families across ecological guilds.</title>
        <authorList>
            <consortium name="Lawrence Berkeley National Laboratory"/>
            <person name="Harder C.B."/>
            <person name="Miyauchi S."/>
            <person name="Viragh M."/>
            <person name="Kuo A."/>
            <person name="Thoen E."/>
            <person name="Andreopoulos B."/>
            <person name="Lu D."/>
            <person name="Skrede I."/>
            <person name="Drula E."/>
            <person name="Henrissat B."/>
            <person name="Morin E."/>
            <person name="Kohler A."/>
            <person name="Barry K."/>
            <person name="LaButti K."/>
            <person name="Morin E."/>
            <person name="Salamov A."/>
            <person name="Lipzen A."/>
            <person name="Mereny Z."/>
            <person name="Hegedus B."/>
            <person name="Baldrian P."/>
            <person name="Stursova M."/>
            <person name="Weitz H."/>
            <person name="Taylor A."/>
            <person name="Grigoriev I.V."/>
            <person name="Nagy L.G."/>
            <person name="Martin F."/>
            <person name="Kauserud H."/>
        </authorList>
    </citation>
    <scope>NUCLEOTIDE SEQUENCE</scope>
    <source>
        <strain evidence="3">CBHHK200</strain>
    </source>
</reference>
<sequence>MPELPQELINAIVDEVSDSSLMACSLTSTVFVAPSQRRLFRQLALTDLPTYQRAARLLVFSPHLGRHVRSLAVHITGIPRNFSLLRNILGYFLDVERVAIVGDSMTANQISENPCLITLLSLPTLKCFAFEHMNGVPAALISRALSACEQVLLSYLSIAHEDELASEAFTYSGILWNFGIAGDAYGKILSFALDPRRIGSLCRLKRLSVIFPPIAGTLIHRFTELLVSCAWTLEYLELELGAFMFTGIYITLNSFLRPPSAQPPRAPSFEAPGDLGRHRTDRDTRHATFHCHRVNHAHAEHRSYHHRATSSPKPLVSTMDRSEPSGVG</sequence>
<organism evidence="3 4">
    <name type="scientific">Mycena alexandri</name>
    <dbReference type="NCBI Taxonomy" id="1745969"/>
    <lineage>
        <taxon>Eukaryota</taxon>
        <taxon>Fungi</taxon>
        <taxon>Dikarya</taxon>
        <taxon>Basidiomycota</taxon>
        <taxon>Agaricomycotina</taxon>
        <taxon>Agaricomycetes</taxon>
        <taxon>Agaricomycetidae</taxon>
        <taxon>Agaricales</taxon>
        <taxon>Marasmiineae</taxon>
        <taxon>Mycenaceae</taxon>
        <taxon>Mycena</taxon>
    </lineage>
</organism>
<evidence type="ECO:0000313" key="3">
    <source>
        <dbReference type="EMBL" id="KAJ7035220.1"/>
    </source>
</evidence>
<gene>
    <name evidence="2" type="ORF">C8F04DRAFT_192836</name>
    <name evidence="3" type="ORF">C8F04DRAFT_542127</name>
</gene>
<comment type="caution">
    <text evidence="3">The sequence shown here is derived from an EMBL/GenBank/DDBJ whole genome shotgun (WGS) entry which is preliminary data.</text>
</comment>
<dbReference type="AlphaFoldDB" id="A0AAD6SWP4"/>
<evidence type="ECO:0000313" key="2">
    <source>
        <dbReference type="EMBL" id="KAJ7023041.1"/>
    </source>
</evidence>
<proteinExistence type="predicted"/>
<accession>A0AAD6SWP4</accession>
<dbReference type="Proteomes" id="UP001218188">
    <property type="component" value="Unassembled WGS sequence"/>
</dbReference>
<evidence type="ECO:0000313" key="4">
    <source>
        <dbReference type="Proteomes" id="UP001218188"/>
    </source>
</evidence>
<dbReference type="EMBL" id="JARJCM010000195">
    <property type="protein sequence ID" value="KAJ7023041.1"/>
    <property type="molecule type" value="Genomic_DNA"/>
</dbReference>
<evidence type="ECO:0008006" key="5">
    <source>
        <dbReference type="Google" id="ProtNLM"/>
    </source>
</evidence>